<dbReference type="EMBL" id="PXYV01000002">
    <property type="protein sequence ID" value="PSR23941.1"/>
    <property type="molecule type" value="Genomic_DNA"/>
</dbReference>
<dbReference type="PANTHER" id="PTHR37953">
    <property type="entry name" value="UPF0127 PROTEIN MJ1496"/>
    <property type="match status" value="1"/>
</dbReference>
<proteinExistence type="predicted"/>
<dbReference type="PANTHER" id="PTHR37953:SF1">
    <property type="entry name" value="UPF0127 PROTEIN MJ1496"/>
    <property type="match status" value="1"/>
</dbReference>
<evidence type="ECO:0000313" key="2">
    <source>
        <dbReference type="Proteomes" id="UP000241848"/>
    </source>
</evidence>
<dbReference type="AlphaFoldDB" id="A0A2T2WNW5"/>
<dbReference type="InterPro" id="IPR038695">
    <property type="entry name" value="Saro_0823-like_sf"/>
</dbReference>
<accession>A0A2T2WNW5</accession>
<dbReference type="InterPro" id="IPR003795">
    <property type="entry name" value="DUF192"/>
</dbReference>
<comment type="caution">
    <text evidence="1">The sequence shown here is derived from an EMBL/GenBank/DDBJ whole genome shotgun (WGS) entry which is preliminary data.</text>
</comment>
<dbReference type="Pfam" id="PF02643">
    <property type="entry name" value="DUF192"/>
    <property type="match status" value="1"/>
</dbReference>
<protein>
    <submittedName>
        <fullName evidence="1">DUF192 domain-containing protein</fullName>
    </submittedName>
</protein>
<dbReference type="Gene3D" id="2.60.120.1140">
    <property type="entry name" value="Protein of unknown function DUF192"/>
    <property type="match status" value="1"/>
</dbReference>
<dbReference type="Proteomes" id="UP000241848">
    <property type="component" value="Unassembled WGS sequence"/>
</dbReference>
<reference evidence="1 2" key="1">
    <citation type="journal article" date="2014" name="BMC Genomics">
        <title>Comparison of environmental and isolate Sulfobacillus genomes reveals diverse carbon, sulfur, nitrogen, and hydrogen metabolisms.</title>
        <authorList>
            <person name="Justice N.B."/>
            <person name="Norman A."/>
            <person name="Brown C.T."/>
            <person name="Singh A."/>
            <person name="Thomas B.C."/>
            <person name="Banfield J.F."/>
        </authorList>
    </citation>
    <scope>NUCLEOTIDE SEQUENCE [LARGE SCALE GENOMIC DNA]</scope>
    <source>
        <strain evidence="1">AMDSBA3</strain>
    </source>
</reference>
<organism evidence="1 2">
    <name type="scientific">Sulfobacillus acidophilus</name>
    <dbReference type="NCBI Taxonomy" id="53633"/>
    <lineage>
        <taxon>Bacteria</taxon>
        <taxon>Bacillati</taxon>
        <taxon>Bacillota</taxon>
        <taxon>Clostridia</taxon>
        <taxon>Eubacteriales</taxon>
        <taxon>Clostridiales Family XVII. Incertae Sedis</taxon>
        <taxon>Sulfobacillus</taxon>
    </lineage>
</organism>
<gene>
    <name evidence="1" type="ORF">C7B45_01260</name>
</gene>
<evidence type="ECO:0000313" key="1">
    <source>
        <dbReference type="EMBL" id="PSR23941.1"/>
    </source>
</evidence>
<name>A0A2T2WNW5_9FIRM</name>
<sequence length="116" mass="13136">MRHISVRVSGTDEVVGSKIRLAHNPWQRFLGLMGTRDLPSGSGMLFEKTNAVHGFFMRYAVRLVFLDSQGRVLVVTQLKPWHVGPIVRQARYVLELPENASTGMVHPGDQLIWEIQ</sequence>